<dbReference type="InterPro" id="IPR036498">
    <property type="entry name" value="Nfu/NifU_N_sf"/>
</dbReference>
<organism evidence="3 4">
    <name type="scientific">Vicingus serpentipes</name>
    <dbReference type="NCBI Taxonomy" id="1926625"/>
    <lineage>
        <taxon>Bacteria</taxon>
        <taxon>Pseudomonadati</taxon>
        <taxon>Bacteroidota</taxon>
        <taxon>Flavobacteriia</taxon>
        <taxon>Flavobacteriales</taxon>
        <taxon>Vicingaceae</taxon>
        <taxon>Vicingus</taxon>
    </lineage>
</organism>
<evidence type="ECO:0000313" key="3">
    <source>
        <dbReference type="EMBL" id="TXB67316.1"/>
    </source>
</evidence>
<evidence type="ECO:0000256" key="1">
    <source>
        <dbReference type="ARBA" id="ARBA00006420"/>
    </source>
</evidence>
<dbReference type="Proteomes" id="UP000321721">
    <property type="component" value="Unassembled WGS sequence"/>
</dbReference>
<dbReference type="SUPFAM" id="SSF110836">
    <property type="entry name" value="Hypothetical protein SAV1430"/>
    <property type="match status" value="1"/>
</dbReference>
<keyword evidence="4" id="KW-1185">Reference proteome</keyword>
<proteinExistence type="inferred from homology"/>
<gene>
    <name evidence="3" type="ORF">FRY74_03770</name>
</gene>
<dbReference type="OrthoDB" id="9796965at2"/>
<dbReference type="InterPro" id="IPR014824">
    <property type="entry name" value="Nfu/NifU_N"/>
</dbReference>
<dbReference type="AlphaFoldDB" id="A0A5C6RXL5"/>
<dbReference type="Gene3D" id="3.30.1370.70">
    <property type="entry name" value="Scaffold protein Nfu/NifU, N-terminal domain"/>
    <property type="match status" value="1"/>
</dbReference>
<name>A0A5C6RXL5_9FLAO</name>
<evidence type="ECO:0000313" key="4">
    <source>
        <dbReference type="Proteomes" id="UP000321721"/>
    </source>
</evidence>
<dbReference type="Pfam" id="PF01106">
    <property type="entry name" value="NifU"/>
    <property type="match status" value="1"/>
</dbReference>
<dbReference type="InterPro" id="IPR001075">
    <property type="entry name" value="NIF_FeS_clus_asmbl_NifU_C"/>
</dbReference>
<dbReference type="PIRSF" id="PIRSF036773">
    <property type="entry name" value="HIRIP5"/>
    <property type="match status" value="1"/>
</dbReference>
<sequence>MEKTQAPYTIYAEMTPNPNSMKFVSNRWLVTNDRSYEILADQRVGGPSPLAEKLFSFPFINGVFIAGNFVSVTKNDAIEWQDVLLELRDFISEYLNSEGSVVIREEFLNAPEEASNETESGESNPTFSSKDYTDFEKKIAEILDEYIKPAVESDGGAIELDSFEDGVVKVILKGSCSGCPSSTMTLKHGIESMLKNMLPEVKEVEAING</sequence>
<evidence type="ECO:0000259" key="2">
    <source>
        <dbReference type="SMART" id="SM00932"/>
    </source>
</evidence>
<dbReference type="SMART" id="SM00932">
    <property type="entry name" value="Nfu_N"/>
    <property type="match status" value="1"/>
</dbReference>
<dbReference type="InterPro" id="IPR034904">
    <property type="entry name" value="FSCA_dom_sf"/>
</dbReference>
<comment type="caution">
    <text evidence="3">The sequence shown here is derived from an EMBL/GenBank/DDBJ whole genome shotgun (WGS) entry which is preliminary data.</text>
</comment>
<dbReference type="Pfam" id="PF08712">
    <property type="entry name" value="Nfu_N"/>
    <property type="match status" value="1"/>
</dbReference>
<comment type="similarity">
    <text evidence="1">Belongs to the NifU family.</text>
</comment>
<accession>A0A5C6RXL5</accession>
<dbReference type="InterPro" id="IPR035433">
    <property type="entry name" value="NFU1-like"/>
</dbReference>
<feature type="domain" description="Scaffold protein Nfu/NifU N-terminal" evidence="2">
    <location>
        <begin position="10"/>
        <end position="98"/>
    </location>
</feature>
<dbReference type="GO" id="GO:0016226">
    <property type="term" value="P:iron-sulfur cluster assembly"/>
    <property type="evidence" value="ECO:0007669"/>
    <property type="project" value="InterPro"/>
</dbReference>
<dbReference type="RefSeq" id="WP_147098737.1">
    <property type="nucleotide sequence ID" value="NZ_VOOS01000001.1"/>
</dbReference>
<dbReference type="PANTHER" id="PTHR11178">
    <property type="entry name" value="IRON-SULFUR CLUSTER SCAFFOLD PROTEIN NFU-RELATED"/>
    <property type="match status" value="1"/>
</dbReference>
<dbReference type="GO" id="GO:0051536">
    <property type="term" value="F:iron-sulfur cluster binding"/>
    <property type="evidence" value="ECO:0007669"/>
    <property type="project" value="InterPro"/>
</dbReference>
<dbReference type="SUPFAM" id="SSF117916">
    <property type="entry name" value="Fe-S cluster assembly (FSCA) domain-like"/>
    <property type="match status" value="1"/>
</dbReference>
<reference evidence="3 4" key="1">
    <citation type="submission" date="2019-08" db="EMBL/GenBank/DDBJ databases">
        <title>Genome of Vicingus serpentipes NCIMB 15042.</title>
        <authorList>
            <person name="Bowman J.P."/>
        </authorList>
    </citation>
    <scope>NUCLEOTIDE SEQUENCE [LARGE SCALE GENOMIC DNA]</scope>
    <source>
        <strain evidence="3 4">NCIMB 15042</strain>
    </source>
</reference>
<dbReference type="EMBL" id="VOOS01000001">
    <property type="protein sequence ID" value="TXB67316.1"/>
    <property type="molecule type" value="Genomic_DNA"/>
</dbReference>
<dbReference type="GO" id="GO:0005506">
    <property type="term" value="F:iron ion binding"/>
    <property type="evidence" value="ECO:0007669"/>
    <property type="project" value="InterPro"/>
</dbReference>
<dbReference type="Gene3D" id="3.30.300.130">
    <property type="entry name" value="Fe-S cluster assembly (FSCA)"/>
    <property type="match status" value="1"/>
</dbReference>
<dbReference type="PANTHER" id="PTHR11178:SF1">
    <property type="entry name" value="NFU1 IRON-SULFUR CLUSTER SCAFFOLD HOMOLOG, MITOCHONDRIAL"/>
    <property type="match status" value="1"/>
</dbReference>
<protein>
    <submittedName>
        <fullName evidence="3">NifU family protein</fullName>
    </submittedName>
</protein>